<dbReference type="PANTHER" id="PTHR42718:SF46">
    <property type="entry name" value="BLR6921 PROTEIN"/>
    <property type="match status" value="1"/>
</dbReference>
<feature type="transmembrane region" description="Helical" evidence="8">
    <location>
        <begin position="162"/>
        <end position="182"/>
    </location>
</feature>
<dbReference type="RefSeq" id="WP_030250896.1">
    <property type="nucleotide sequence ID" value="NZ_JBHEZZ010000001.1"/>
</dbReference>
<dbReference type="Proteomes" id="UP001592528">
    <property type="component" value="Unassembled WGS sequence"/>
</dbReference>
<keyword evidence="5 8" id="KW-1133">Transmembrane helix</keyword>
<dbReference type="InterPro" id="IPR020846">
    <property type="entry name" value="MFS_dom"/>
</dbReference>
<feature type="transmembrane region" description="Helical" evidence="8">
    <location>
        <begin position="328"/>
        <end position="345"/>
    </location>
</feature>
<dbReference type="EMBL" id="JBHEZZ010000001">
    <property type="protein sequence ID" value="MFC1400103.1"/>
    <property type="molecule type" value="Genomic_DNA"/>
</dbReference>
<feature type="transmembrane region" description="Helical" evidence="8">
    <location>
        <begin position="255"/>
        <end position="272"/>
    </location>
</feature>
<feature type="transmembrane region" description="Helical" evidence="8">
    <location>
        <begin position="103"/>
        <end position="122"/>
    </location>
</feature>
<sequence length="492" mass="50047">MAIETTVATTTTPTGAVDDPTAADPAAAKLSLRARLVLFLLCAAQFAVALDFSILNIALPSLGRDLHLAQANLQWGMTAFALPSGGFLLLFGRIADTVGRRRVFITGLSLFTAASVLATLAWSPAVFLAGRALQGLGAAAIVPAGMALLTTTFKEGPERDRALGIMGSLMALGFTFGMVLGGVLTETLTWRSTMALNVVMGLLVLVGAPLLLSESRNEVRQRIDVPGAITVTGGLLALIYGLSTAAQSGFGDASVIGSLVAAVALLGAFFVIESRTRQPLVSLRILRRPSVAFGNLAGLTTFSMMSAVIFLGTLYLQQVNGMSPVTTGLIFGVLGIACAITGNVAPRVVARIGAVRTLVGGLLLQGALTAVLLTIGQGSSGTWVFTVAGSVAAVGHLSSIVAYSVTATSGLPDEEQGLATGLVTTTQQVGLTVGIPLLSAVASARSDALRSAGRTVAEATLGGVRMGLGVDALLIVVLAVVVGVGLRGRAGR</sequence>
<organism evidence="10 11">
    <name type="scientific">Streptacidiphilus cavernicola</name>
    <dbReference type="NCBI Taxonomy" id="3342716"/>
    <lineage>
        <taxon>Bacteria</taxon>
        <taxon>Bacillati</taxon>
        <taxon>Actinomycetota</taxon>
        <taxon>Actinomycetes</taxon>
        <taxon>Kitasatosporales</taxon>
        <taxon>Streptomycetaceae</taxon>
        <taxon>Streptacidiphilus</taxon>
    </lineage>
</organism>
<feature type="transmembrane region" description="Helical" evidence="8">
    <location>
        <begin position="194"/>
        <end position="213"/>
    </location>
</feature>
<evidence type="ECO:0000256" key="7">
    <source>
        <dbReference type="ARBA" id="ARBA00023251"/>
    </source>
</evidence>
<evidence type="ECO:0000256" key="2">
    <source>
        <dbReference type="ARBA" id="ARBA00022448"/>
    </source>
</evidence>
<dbReference type="PROSITE" id="PS50850">
    <property type="entry name" value="MFS"/>
    <property type="match status" value="1"/>
</dbReference>
<comment type="caution">
    <text evidence="10">The sequence shown here is derived from an EMBL/GenBank/DDBJ whole genome shotgun (WGS) entry which is preliminary data.</text>
</comment>
<evidence type="ECO:0000259" key="9">
    <source>
        <dbReference type="PROSITE" id="PS50850"/>
    </source>
</evidence>
<dbReference type="InterPro" id="IPR036259">
    <property type="entry name" value="MFS_trans_sf"/>
</dbReference>
<dbReference type="PRINTS" id="PR01036">
    <property type="entry name" value="TCRTETB"/>
</dbReference>
<evidence type="ECO:0000256" key="3">
    <source>
        <dbReference type="ARBA" id="ARBA00022475"/>
    </source>
</evidence>
<dbReference type="SUPFAM" id="SSF103473">
    <property type="entry name" value="MFS general substrate transporter"/>
    <property type="match status" value="1"/>
</dbReference>
<keyword evidence="7" id="KW-0046">Antibiotic resistance</keyword>
<keyword evidence="11" id="KW-1185">Reference proteome</keyword>
<keyword evidence="2" id="KW-0813">Transport</keyword>
<evidence type="ECO:0000256" key="4">
    <source>
        <dbReference type="ARBA" id="ARBA00022692"/>
    </source>
</evidence>
<name>A0ABV6UF77_9ACTN</name>
<dbReference type="Pfam" id="PF07690">
    <property type="entry name" value="MFS_1"/>
    <property type="match status" value="1"/>
</dbReference>
<protein>
    <submittedName>
        <fullName evidence="10">MFS transporter</fullName>
    </submittedName>
</protein>
<proteinExistence type="predicted"/>
<dbReference type="Gene3D" id="1.20.1720.10">
    <property type="entry name" value="Multidrug resistance protein D"/>
    <property type="match status" value="1"/>
</dbReference>
<accession>A0ABV6UF77</accession>
<dbReference type="Gene3D" id="1.20.1250.20">
    <property type="entry name" value="MFS general substrate transporter like domains"/>
    <property type="match status" value="1"/>
</dbReference>
<dbReference type="InterPro" id="IPR011701">
    <property type="entry name" value="MFS"/>
</dbReference>
<gene>
    <name evidence="10" type="ORF">ACEZDJ_02235</name>
</gene>
<feature type="transmembrane region" description="Helical" evidence="8">
    <location>
        <begin position="357"/>
        <end position="376"/>
    </location>
</feature>
<evidence type="ECO:0000313" key="10">
    <source>
        <dbReference type="EMBL" id="MFC1400103.1"/>
    </source>
</evidence>
<evidence type="ECO:0000313" key="11">
    <source>
        <dbReference type="Proteomes" id="UP001592528"/>
    </source>
</evidence>
<evidence type="ECO:0000256" key="6">
    <source>
        <dbReference type="ARBA" id="ARBA00023136"/>
    </source>
</evidence>
<dbReference type="PANTHER" id="PTHR42718">
    <property type="entry name" value="MAJOR FACILITATOR SUPERFAMILY MULTIDRUG TRANSPORTER MFSC"/>
    <property type="match status" value="1"/>
</dbReference>
<feature type="transmembrane region" description="Helical" evidence="8">
    <location>
        <begin position="225"/>
        <end position="243"/>
    </location>
</feature>
<feature type="transmembrane region" description="Helical" evidence="8">
    <location>
        <begin position="464"/>
        <end position="486"/>
    </location>
</feature>
<feature type="transmembrane region" description="Helical" evidence="8">
    <location>
        <begin position="293"/>
        <end position="316"/>
    </location>
</feature>
<keyword evidence="6 8" id="KW-0472">Membrane</keyword>
<feature type="domain" description="Major facilitator superfamily (MFS) profile" evidence="9">
    <location>
        <begin position="37"/>
        <end position="487"/>
    </location>
</feature>
<comment type="subcellular location">
    <subcellularLocation>
        <location evidence="1">Cell membrane</location>
        <topology evidence="1">Multi-pass membrane protein</topology>
    </subcellularLocation>
</comment>
<feature type="transmembrane region" description="Helical" evidence="8">
    <location>
        <begin position="71"/>
        <end position="91"/>
    </location>
</feature>
<feature type="transmembrane region" description="Helical" evidence="8">
    <location>
        <begin position="36"/>
        <end position="59"/>
    </location>
</feature>
<evidence type="ECO:0000256" key="1">
    <source>
        <dbReference type="ARBA" id="ARBA00004651"/>
    </source>
</evidence>
<keyword evidence="4 8" id="KW-0812">Transmembrane</keyword>
<dbReference type="CDD" id="cd17321">
    <property type="entry name" value="MFS_MMR_MDR_like"/>
    <property type="match status" value="1"/>
</dbReference>
<keyword evidence="3" id="KW-1003">Cell membrane</keyword>
<evidence type="ECO:0000256" key="8">
    <source>
        <dbReference type="SAM" id="Phobius"/>
    </source>
</evidence>
<feature type="transmembrane region" description="Helical" evidence="8">
    <location>
        <begin position="128"/>
        <end position="150"/>
    </location>
</feature>
<reference evidence="10 11" key="1">
    <citation type="submission" date="2024-09" db="EMBL/GenBank/DDBJ databases">
        <authorList>
            <person name="Lee S.D."/>
        </authorList>
    </citation>
    <scope>NUCLEOTIDE SEQUENCE [LARGE SCALE GENOMIC DNA]</scope>
    <source>
        <strain evidence="10 11">N1-5</strain>
    </source>
</reference>
<evidence type="ECO:0000256" key="5">
    <source>
        <dbReference type="ARBA" id="ARBA00022989"/>
    </source>
</evidence>